<dbReference type="NCBIfam" id="TIGR02937">
    <property type="entry name" value="sigma70-ECF"/>
    <property type="match status" value="1"/>
</dbReference>
<dbReference type="SUPFAM" id="SSF88659">
    <property type="entry name" value="Sigma3 and sigma4 domains of RNA polymerase sigma factors"/>
    <property type="match status" value="1"/>
</dbReference>
<feature type="domain" description="RNA polymerase sigma factor 70 region 4 type 2" evidence="8">
    <location>
        <begin position="168"/>
        <end position="218"/>
    </location>
</feature>
<dbReference type="InterPro" id="IPR007627">
    <property type="entry name" value="RNA_pol_sigma70_r2"/>
</dbReference>
<keyword evidence="3" id="KW-0731">Sigma factor</keyword>
<dbReference type="Pfam" id="PF04542">
    <property type="entry name" value="Sigma70_r2"/>
    <property type="match status" value="1"/>
</dbReference>
<keyword evidence="10" id="KW-1185">Reference proteome</keyword>
<feature type="domain" description="RNA polymerase sigma-70 region 2" evidence="7">
    <location>
        <begin position="53"/>
        <end position="116"/>
    </location>
</feature>
<name>I3ZBZ1_TERRK</name>
<evidence type="ECO:0000256" key="2">
    <source>
        <dbReference type="ARBA" id="ARBA00023015"/>
    </source>
</evidence>
<dbReference type="AlphaFoldDB" id="I3ZBZ1"/>
<evidence type="ECO:0000256" key="4">
    <source>
        <dbReference type="ARBA" id="ARBA00023125"/>
    </source>
</evidence>
<evidence type="ECO:0000256" key="3">
    <source>
        <dbReference type="ARBA" id="ARBA00023082"/>
    </source>
</evidence>
<dbReference type="KEGG" id="trs:Terro_0412"/>
<dbReference type="RefSeq" id="WP_014784328.1">
    <property type="nucleotide sequence ID" value="NC_018014.1"/>
</dbReference>
<dbReference type="InterPro" id="IPR039425">
    <property type="entry name" value="RNA_pol_sigma-70-like"/>
</dbReference>
<protein>
    <submittedName>
        <fullName evidence="9">RNA polymerase sigma factor, sigma-70 family</fullName>
    </submittedName>
</protein>
<dbReference type="HOGENOM" id="CLU_047691_3_0_0"/>
<dbReference type="Pfam" id="PF08281">
    <property type="entry name" value="Sigma70_r4_2"/>
    <property type="match status" value="1"/>
</dbReference>
<gene>
    <name evidence="9" type="ordered locus">Terro_0412</name>
</gene>
<keyword evidence="5" id="KW-0804">Transcription</keyword>
<dbReference type="InterPro" id="IPR013249">
    <property type="entry name" value="RNA_pol_sigma70_r4_t2"/>
</dbReference>
<proteinExistence type="inferred from homology"/>
<dbReference type="Gene3D" id="1.10.1740.10">
    <property type="match status" value="1"/>
</dbReference>
<evidence type="ECO:0000256" key="1">
    <source>
        <dbReference type="ARBA" id="ARBA00010641"/>
    </source>
</evidence>
<dbReference type="eggNOG" id="COG1595">
    <property type="taxonomic scope" value="Bacteria"/>
</dbReference>
<dbReference type="GO" id="GO:0016987">
    <property type="term" value="F:sigma factor activity"/>
    <property type="evidence" value="ECO:0007669"/>
    <property type="project" value="UniProtKB-KW"/>
</dbReference>
<evidence type="ECO:0000259" key="8">
    <source>
        <dbReference type="Pfam" id="PF08281"/>
    </source>
</evidence>
<evidence type="ECO:0000313" key="10">
    <source>
        <dbReference type="Proteomes" id="UP000006056"/>
    </source>
</evidence>
<evidence type="ECO:0000256" key="5">
    <source>
        <dbReference type="ARBA" id="ARBA00023163"/>
    </source>
</evidence>
<dbReference type="InterPro" id="IPR036388">
    <property type="entry name" value="WH-like_DNA-bd_sf"/>
</dbReference>
<dbReference type="GO" id="GO:0003677">
    <property type="term" value="F:DNA binding"/>
    <property type="evidence" value="ECO:0007669"/>
    <property type="project" value="UniProtKB-KW"/>
</dbReference>
<keyword evidence="4" id="KW-0238">DNA-binding</keyword>
<evidence type="ECO:0000256" key="6">
    <source>
        <dbReference type="SAM" id="MobiDB-lite"/>
    </source>
</evidence>
<organism evidence="9 10">
    <name type="scientific">Terriglobus roseus (strain DSM 18391 / NRRL B-41598 / KBS 63)</name>
    <dbReference type="NCBI Taxonomy" id="926566"/>
    <lineage>
        <taxon>Bacteria</taxon>
        <taxon>Pseudomonadati</taxon>
        <taxon>Acidobacteriota</taxon>
        <taxon>Terriglobia</taxon>
        <taxon>Terriglobales</taxon>
        <taxon>Acidobacteriaceae</taxon>
        <taxon>Terriglobus</taxon>
    </lineage>
</organism>
<dbReference type="Gene3D" id="1.10.10.10">
    <property type="entry name" value="Winged helix-like DNA-binding domain superfamily/Winged helix DNA-binding domain"/>
    <property type="match status" value="1"/>
</dbReference>
<comment type="similarity">
    <text evidence="1">Belongs to the sigma-70 factor family. ECF subfamily.</text>
</comment>
<dbReference type="PANTHER" id="PTHR43133:SF8">
    <property type="entry name" value="RNA POLYMERASE SIGMA FACTOR HI_1459-RELATED"/>
    <property type="match status" value="1"/>
</dbReference>
<dbReference type="CDD" id="cd06171">
    <property type="entry name" value="Sigma70_r4"/>
    <property type="match status" value="1"/>
</dbReference>
<dbReference type="GO" id="GO:0006352">
    <property type="term" value="P:DNA-templated transcription initiation"/>
    <property type="evidence" value="ECO:0007669"/>
    <property type="project" value="InterPro"/>
</dbReference>
<dbReference type="PATRIC" id="fig|926566.3.peg.412"/>
<keyword evidence="2" id="KW-0805">Transcription regulation</keyword>
<dbReference type="InterPro" id="IPR014284">
    <property type="entry name" value="RNA_pol_sigma-70_dom"/>
</dbReference>
<dbReference type="EMBL" id="CP003379">
    <property type="protein sequence ID" value="AFL86759.1"/>
    <property type="molecule type" value="Genomic_DNA"/>
</dbReference>
<dbReference type="InterPro" id="IPR013324">
    <property type="entry name" value="RNA_pol_sigma_r3/r4-like"/>
</dbReference>
<dbReference type="STRING" id="926566.Terro_0412"/>
<dbReference type="SUPFAM" id="SSF88946">
    <property type="entry name" value="Sigma2 domain of RNA polymerase sigma factors"/>
    <property type="match status" value="1"/>
</dbReference>
<dbReference type="InterPro" id="IPR013325">
    <property type="entry name" value="RNA_pol_sigma_r2"/>
</dbReference>
<reference evidence="9 10" key="1">
    <citation type="submission" date="2012-06" db="EMBL/GenBank/DDBJ databases">
        <title>Complete genome of Terriglobus roseus DSM 18391.</title>
        <authorList>
            <consortium name="US DOE Joint Genome Institute (JGI-PGF)"/>
            <person name="Lucas S."/>
            <person name="Copeland A."/>
            <person name="Lapidus A."/>
            <person name="Glavina del Rio T."/>
            <person name="Dalin E."/>
            <person name="Tice H."/>
            <person name="Bruce D."/>
            <person name="Goodwin L."/>
            <person name="Pitluck S."/>
            <person name="Peters L."/>
            <person name="Mikhailova N."/>
            <person name="Munk A.C.C."/>
            <person name="Kyrpides N."/>
            <person name="Mavromatis K."/>
            <person name="Ivanova N."/>
            <person name="Brettin T."/>
            <person name="Detter J.C."/>
            <person name="Han C."/>
            <person name="Larimer F."/>
            <person name="Land M."/>
            <person name="Hauser L."/>
            <person name="Markowitz V."/>
            <person name="Cheng J.-F."/>
            <person name="Hugenholtz P."/>
            <person name="Woyke T."/>
            <person name="Wu D."/>
            <person name="Brambilla E."/>
            <person name="Klenk H.-P."/>
            <person name="Eisen J.A."/>
        </authorList>
    </citation>
    <scope>NUCLEOTIDE SEQUENCE [LARGE SCALE GENOMIC DNA]</scope>
    <source>
        <strain evidence="10">DSM 18391 / NRRL B-41598 / KBS 63</strain>
    </source>
</reference>
<sequence>MNGAAVMDPVSGAIGGGFSEAGTYAVVRPEVRAEDLALVAALQAGSDDAFRQLIAQYSGPLYSLLLRSLADPADAADVTQDVFIKVFRSIGGFHGDSSLRTWIYRIAMHEASNSRRWWVRHKKAEITIDGDSSTDDDGELTFSLRDTLADQRDSPFENARQAQLRTTVEAALRDVPESFRTVVILREVEGMAYDEIAEILNINIGTVKSRLMRGRAALRTLLGARLPEFARPVHKKAPQSAARTVAATSKEAR</sequence>
<accession>I3ZBZ1</accession>
<evidence type="ECO:0000259" key="7">
    <source>
        <dbReference type="Pfam" id="PF04542"/>
    </source>
</evidence>
<dbReference type="PANTHER" id="PTHR43133">
    <property type="entry name" value="RNA POLYMERASE ECF-TYPE SIGMA FACTO"/>
    <property type="match status" value="1"/>
</dbReference>
<feature type="region of interest" description="Disordered" evidence="6">
    <location>
        <begin position="233"/>
        <end position="253"/>
    </location>
</feature>
<dbReference type="Proteomes" id="UP000006056">
    <property type="component" value="Chromosome"/>
</dbReference>
<evidence type="ECO:0000313" key="9">
    <source>
        <dbReference type="EMBL" id="AFL86759.1"/>
    </source>
</evidence>